<comment type="caution">
    <text evidence="1">The sequence shown here is derived from an EMBL/GenBank/DDBJ whole genome shotgun (WGS) entry which is preliminary data.</text>
</comment>
<dbReference type="EMBL" id="MDYN01000070">
    <property type="protein sequence ID" value="OQD78942.1"/>
    <property type="molecule type" value="Genomic_DNA"/>
</dbReference>
<reference evidence="2" key="1">
    <citation type="journal article" date="2017" name="Nat. Microbiol.">
        <title>Global analysis of biosynthetic gene clusters reveals vast potential of secondary metabolite production in Penicillium species.</title>
        <authorList>
            <person name="Nielsen J.C."/>
            <person name="Grijseels S."/>
            <person name="Prigent S."/>
            <person name="Ji B."/>
            <person name="Dainat J."/>
            <person name="Nielsen K.F."/>
            <person name="Frisvad J.C."/>
            <person name="Workman M."/>
            <person name="Nielsen J."/>
        </authorList>
    </citation>
    <scope>NUCLEOTIDE SEQUENCE [LARGE SCALE GENOMIC DNA]</scope>
    <source>
        <strain evidence="2">IBT 31811</strain>
    </source>
</reference>
<protein>
    <submittedName>
        <fullName evidence="1">Uncharacterized protein</fullName>
    </submittedName>
</protein>
<proteinExistence type="predicted"/>
<name>A0A1V6PQG9_9EURO</name>
<gene>
    <name evidence="1" type="ORF">PENANT_c070G05216</name>
</gene>
<keyword evidence="2" id="KW-1185">Reference proteome</keyword>
<dbReference type="Proteomes" id="UP000191672">
    <property type="component" value="Unassembled WGS sequence"/>
</dbReference>
<evidence type="ECO:0000313" key="2">
    <source>
        <dbReference type="Proteomes" id="UP000191672"/>
    </source>
</evidence>
<accession>A0A1V6PQG9</accession>
<sequence length="132" mass="14522">MDPHELPRAAEEIRQEIKRMIPETAIQADQPVGIQAKILEDGNGTKSYGGDALAGKISRLTGKMGIGIGWRFRLVYWSEPTKLLNDRKQGYLIPLKDINLTPGGTLQERYYAEVTDEPLLSSGAAAIFIVPA</sequence>
<organism evidence="1 2">
    <name type="scientific">Penicillium antarcticum</name>
    <dbReference type="NCBI Taxonomy" id="416450"/>
    <lineage>
        <taxon>Eukaryota</taxon>
        <taxon>Fungi</taxon>
        <taxon>Dikarya</taxon>
        <taxon>Ascomycota</taxon>
        <taxon>Pezizomycotina</taxon>
        <taxon>Eurotiomycetes</taxon>
        <taxon>Eurotiomycetidae</taxon>
        <taxon>Eurotiales</taxon>
        <taxon>Aspergillaceae</taxon>
        <taxon>Penicillium</taxon>
    </lineage>
</organism>
<evidence type="ECO:0000313" key="1">
    <source>
        <dbReference type="EMBL" id="OQD78942.1"/>
    </source>
</evidence>
<dbReference type="AlphaFoldDB" id="A0A1V6PQG9"/>